<gene>
    <name evidence="3" type="primary">LOC108860320</name>
</gene>
<dbReference type="RefSeq" id="XP_056866346.1">
    <property type="nucleotide sequence ID" value="XM_057010366.1"/>
</dbReference>
<dbReference type="KEGG" id="rsz:108860320"/>
<evidence type="ECO:0000256" key="1">
    <source>
        <dbReference type="SAM" id="Phobius"/>
    </source>
</evidence>
<reference evidence="2" key="1">
    <citation type="journal article" date="2019" name="Database">
        <title>The radish genome database (RadishGD): an integrated information resource for radish genomics.</title>
        <authorList>
            <person name="Yu H.J."/>
            <person name="Baek S."/>
            <person name="Lee Y.J."/>
            <person name="Cho A."/>
            <person name="Mun J.H."/>
        </authorList>
    </citation>
    <scope>NUCLEOTIDE SEQUENCE [LARGE SCALE GENOMIC DNA]</scope>
    <source>
        <strain evidence="2">cv. WK10039</strain>
    </source>
</reference>
<name>A0A9W3DRU5_RAPSA</name>
<dbReference type="Proteomes" id="UP000504610">
    <property type="component" value="Chromosome 5"/>
</dbReference>
<keyword evidence="1" id="KW-1133">Transmembrane helix</keyword>
<keyword evidence="1" id="KW-0472">Membrane</keyword>
<sequence>MSLLDWGKAEIRFRLIHVSEARNTTEVGVLIGLGLLLIYEQVGTWCREEPLKDEIRAKRRCAQKYCLFFSVYLSMIIHLRVYLLKRQLRWCSLSSFHTRRL</sequence>
<accession>A0A9W3DRU5</accession>
<organism evidence="2 3">
    <name type="scientific">Raphanus sativus</name>
    <name type="common">Radish</name>
    <name type="synonym">Raphanus raphanistrum var. sativus</name>
    <dbReference type="NCBI Taxonomy" id="3726"/>
    <lineage>
        <taxon>Eukaryota</taxon>
        <taxon>Viridiplantae</taxon>
        <taxon>Streptophyta</taxon>
        <taxon>Embryophyta</taxon>
        <taxon>Tracheophyta</taxon>
        <taxon>Spermatophyta</taxon>
        <taxon>Magnoliopsida</taxon>
        <taxon>eudicotyledons</taxon>
        <taxon>Gunneridae</taxon>
        <taxon>Pentapetalae</taxon>
        <taxon>rosids</taxon>
        <taxon>malvids</taxon>
        <taxon>Brassicales</taxon>
        <taxon>Brassicaceae</taxon>
        <taxon>Brassiceae</taxon>
        <taxon>Raphanus</taxon>
    </lineage>
</organism>
<dbReference type="AlphaFoldDB" id="A0A9W3DRU5"/>
<dbReference type="GeneID" id="108860320"/>
<evidence type="ECO:0000313" key="2">
    <source>
        <dbReference type="Proteomes" id="UP000504610"/>
    </source>
</evidence>
<evidence type="ECO:0000313" key="3">
    <source>
        <dbReference type="RefSeq" id="XP_056866346.1"/>
    </source>
</evidence>
<reference evidence="3" key="2">
    <citation type="submission" date="2025-08" db="UniProtKB">
        <authorList>
            <consortium name="RefSeq"/>
        </authorList>
    </citation>
    <scope>IDENTIFICATION</scope>
    <source>
        <tissue evidence="3">Leaf</tissue>
    </source>
</reference>
<keyword evidence="1" id="KW-0812">Transmembrane</keyword>
<feature type="transmembrane region" description="Helical" evidence="1">
    <location>
        <begin position="65"/>
        <end position="83"/>
    </location>
</feature>
<protein>
    <submittedName>
        <fullName evidence="3">Uncharacterized protein LOC108860320</fullName>
    </submittedName>
</protein>
<proteinExistence type="predicted"/>
<keyword evidence="2" id="KW-1185">Reference proteome</keyword>